<keyword evidence="1" id="KW-0479">Metal-binding</keyword>
<accession>A0AAN8ICW2</accession>
<name>A0AAN8ICW2_TRICO</name>
<feature type="region of interest" description="Disordered" evidence="2">
    <location>
        <begin position="414"/>
        <end position="458"/>
    </location>
</feature>
<dbReference type="GO" id="GO:0003676">
    <property type="term" value="F:nucleic acid binding"/>
    <property type="evidence" value="ECO:0007669"/>
    <property type="project" value="InterPro"/>
</dbReference>
<dbReference type="PROSITE" id="PS50158">
    <property type="entry name" value="ZF_CCHC"/>
    <property type="match status" value="1"/>
</dbReference>
<feature type="region of interest" description="Disordered" evidence="2">
    <location>
        <begin position="314"/>
        <end position="333"/>
    </location>
</feature>
<dbReference type="GO" id="GO:0019899">
    <property type="term" value="F:enzyme binding"/>
    <property type="evidence" value="ECO:0007669"/>
    <property type="project" value="UniProtKB-ARBA"/>
</dbReference>
<gene>
    <name evidence="4" type="ORF">GCK32_014657</name>
</gene>
<dbReference type="InterPro" id="IPR005312">
    <property type="entry name" value="DUF1759"/>
</dbReference>
<dbReference type="Gene3D" id="4.10.60.10">
    <property type="entry name" value="Zinc finger, CCHC-type"/>
    <property type="match status" value="1"/>
</dbReference>
<dbReference type="SMART" id="SM00343">
    <property type="entry name" value="ZnF_C2HC"/>
    <property type="match status" value="3"/>
</dbReference>
<keyword evidence="1" id="KW-0862">Zinc</keyword>
<feature type="domain" description="CCHC-type" evidence="3">
    <location>
        <begin position="375"/>
        <end position="388"/>
    </location>
</feature>
<dbReference type="EMBL" id="WIXE01026044">
    <property type="protein sequence ID" value="KAK5964248.1"/>
    <property type="molecule type" value="Genomic_DNA"/>
</dbReference>
<dbReference type="SUPFAM" id="SSF57756">
    <property type="entry name" value="Retrovirus zinc finger-like domains"/>
    <property type="match status" value="1"/>
</dbReference>
<dbReference type="Proteomes" id="UP001331761">
    <property type="component" value="Unassembled WGS sequence"/>
</dbReference>
<evidence type="ECO:0000313" key="4">
    <source>
        <dbReference type="EMBL" id="KAK5964248.1"/>
    </source>
</evidence>
<feature type="compositionally biased region" description="Polar residues" evidence="2">
    <location>
        <begin position="414"/>
        <end position="434"/>
    </location>
</feature>
<sequence length="458" mass="51144">MSGPITLRTQKALVTRYKNSLATAIVQGASVLANEESPKMLAIEATALRETAALVEKALENFTKTADGMEEITEEQDKQIQAYVEEVQAVVANAETLLIRIGAKRTGLQEATPMDEGRRPTVTKKTIVELPEIPIPTFDGKITDSENFWALFDASVHSQDLTGLQKFNYLLKALKGSAREAIKRYPITEANYAAAVELLHSKFGDKDKLIRSLQTRKETASARNSQLTEQRRLLDYLFALVTQLEQNGIVLNGSFVAQKILAKFQPDLQRRLLKQRVVQGNSEELWAVKQLLTDLDTLIKTEEQVSEMLPENEAFRGGTKGRPPPRRYETTSGQRSQMRQNLCIYCSDTEHNSLRCPKVDSARNRREFLKEHKLCINCGKPNHISRECLRSGCTLCDGDKHHFSLCPKRLPTALSSAGPTKSAYTKSSRTTQQPKRADAKQPTSSAKTGAHCINSENK</sequence>
<dbReference type="PANTHER" id="PTHR47331">
    <property type="entry name" value="PHD-TYPE DOMAIN-CONTAINING PROTEIN"/>
    <property type="match status" value="1"/>
</dbReference>
<protein>
    <submittedName>
        <fullName evidence="4">Zinc knuckle</fullName>
    </submittedName>
</protein>
<comment type="caution">
    <text evidence="4">The sequence shown here is derived from an EMBL/GenBank/DDBJ whole genome shotgun (WGS) entry which is preliminary data.</text>
</comment>
<reference evidence="4 5" key="1">
    <citation type="submission" date="2019-10" db="EMBL/GenBank/DDBJ databases">
        <title>Assembly and Annotation for the nematode Trichostrongylus colubriformis.</title>
        <authorList>
            <person name="Martin J."/>
        </authorList>
    </citation>
    <scope>NUCLEOTIDE SEQUENCE [LARGE SCALE GENOMIC DNA]</scope>
    <source>
        <strain evidence="4">G859</strain>
        <tissue evidence="4">Whole worm</tissue>
    </source>
</reference>
<dbReference type="InterPro" id="IPR036875">
    <property type="entry name" value="Znf_CCHC_sf"/>
</dbReference>
<evidence type="ECO:0000259" key="3">
    <source>
        <dbReference type="PROSITE" id="PS50158"/>
    </source>
</evidence>
<dbReference type="GO" id="GO:0005737">
    <property type="term" value="C:cytoplasm"/>
    <property type="evidence" value="ECO:0007669"/>
    <property type="project" value="UniProtKB-ARBA"/>
</dbReference>
<dbReference type="AlphaFoldDB" id="A0AAN8ICW2"/>
<dbReference type="InterPro" id="IPR001878">
    <property type="entry name" value="Znf_CCHC"/>
</dbReference>
<dbReference type="GO" id="GO:0008270">
    <property type="term" value="F:zinc ion binding"/>
    <property type="evidence" value="ECO:0007669"/>
    <property type="project" value="UniProtKB-KW"/>
</dbReference>
<dbReference type="Pfam" id="PF03564">
    <property type="entry name" value="DUF1759"/>
    <property type="match status" value="1"/>
</dbReference>
<dbReference type="PANTHER" id="PTHR47331:SF1">
    <property type="entry name" value="GAG-LIKE PROTEIN"/>
    <property type="match status" value="1"/>
</dbReference>
<organism evidence="4 5">
    <name type="scientific">Trichostrongylus colubriformis</name>
    <name type="common">Black scour worm</name>
    <dbReference type="NCBI Taxonomy" id="6319"/>
    <lineage>
        <taxon>Eukaryota</taxon>
        <taxon>Metazoa</taxon>
        <taxon>Ecdysozoa</taxon>
        <taxon>Nematoda</taxon>
        <taxon>Chromadorea</taxon>
        <taxon>Rhabditida</taxon>
        <taxon>Rhabditina</taxon>
        <taxon>Rhabditomorpha</taxon>
        <taxon>Strongyloidea</taxon>
        <taxon>Trichostrongylidae</taxon>
        <taxon>Trichostrongylus</taxon>
    </lineage>
</organism>
<keyword evidence="1" id="KW-0863">Zinc-finger</keyword>
<evidence type="ECO:0000313" key="5">
    <source>
        <dbReference type="Proteomes" id="UP001331761"/>
    </source>
</evidence>
<proteinExistence type="predicted"/>
<keyword evidence="5" id="KW-1185">Reference proteome</keyword>
<evidence type="ECO:0000256" key="2">
    <source>
        <dbReference type="SAM" id="MobiDB-lite"/>
    </source>
</evidence>
<evidence type="ECO:0000256" key="1">
    <source>
        <dbReference type="PROSITE-ProRule" id="PRU00047"/>
    </source>
</evidence>